<evidence type="ECO:0000313" key="1">
    <source>
        <dbReference type="EMBL" id="GEN83830.1"/>
    </source>
</evidence>
<dbReference type="EMBL" id="BJYL01000027">
    <property type="protein sequence ID" value="GEN83830.1"/>
    <property type="molecule type" value="Genomic_DNA"/>
</dbReference>
<sequence>MKIMIRPTEKQLDSWIENYVPEKDLFFIRETDLSLYQDNLEGTLLFPKQEFFKHASYTGIQMVNSYMYWNISKDVEFVIVAHPDWISSLPNERQEALFKLQYELGRGLTGPLAILTDDHLFPKDYIIEVHGEQIGILQRAMWMELPTFVKEEIICRTAQLYDEWTSIQVPASTPAHLSGYANTFSTEPGANCLAAALFAISSSPDMDEWITHEWVHGDTFALGLKNAAFSKTDDRFTCGDVVVWVDEKEIIQHAAYCIENTLFFNKNGQTFFNPWKIVDWGELVEEWKRFTPIVYRKSVIE</sequence>
<comment type="caution">
    <text evidence="1">The sequence shown here is derived from an EMBL/GenBank/DDBJ whole genome shotgun (WGS) entry which is preliminary data.</text>
</comment>
<dbReference type="AlphaFoldDB" id="A0A511Z8R1"/>
<organism evidence="1 2">
    <name type="scientific">Sporosarcina luteola</name>
    <dbReference type="NCBI Taxonomy" id="582850"/>
    <lineage>
        <taxon>Bacteria</taxon>
        <taxon>Bacillati</taxon>
        <taxon>Bacillota</taxon>
        <taxon>Bacilli</taxon>
        <taxon>Bacillales</taxon>
        <taxon>Caryophanaceae</taxon>
        <taxon>Sporosarcina</taxon>
    </lineage>
</organism>
<keyword evidence="2" id="KW-1185">Reference proteome</keyword>
<protein>
    <submittedName>
        <fullName evidence="1">Uncharacterized protein</fullName>
    </submittedName>
</protein>
<evidence type="ECO:0000313" key="2">
    <source>
        <dbReference type="Proteomes" id="UP000321901"/>
    </source>
</evidence>
<dbReference type="Proteomes" id="UP000321901">
    <property type="component" value="Unassembled WGS sequence"/>
</dbReference>
<dbReference type="OrthoDB" id="2139078at2"/>
<proteinExistence type="predicted"/>
<dbReference type="RefSeq" id="WP_147058123.1">
    <property type="nucleotide sequence ID" value="NZ_BJYL01000027.1"/>
</dbReference>
<name>A0A511Z8R1_9BACL</name>
<accession>A0A511Z8R1</accession>
<gene>
    <name evidence="1" type="ORF">SLU01_21420</name>
</gene>
<reference evidence="1 2" key="1">
    <citation type="submission" date="2019-07" db="EMBL/GenBank/DDBJ databases">
        <title>Whole genome shotgun sequence of Sporosarcina luteola NBRC 105378.</title>
        <authorList>
            <person name="Hosoyama A."/>
            <person name="Uohara A."/>
            <person name="Ohji S."/>
            <person name="Ichikawa N."/>
        </authorList>
    </citation>
    <scope>NUCLEOTIDE SEQUENCE [LARGE SCALE GENOMIC DNA]</scope>
    <source>
        <strain evidence="1 2">NBRC 105378</strain>
    </source>
</reference>